<dbReference type="PROSITE" id="PS51178">
    <property type="entry name" value="PASTA"/>
    <property type="match status" value="1"/>
</dbReference>
<dbReference type="AlphaFoldDB" id="A0A521C3Y3"/>
<keyword evidence="4" id="KW-0812">Transmembrane</keyword>
<dbReference type="EMBL" id="FXTB01000002">
    <property type="protein sequence ID" value="SMO54196.1"/>
    <property type="molecule type" value="Genomic_DNA"/>
</dbReference>
<proteinExistence type="predicted"/>
<dbReference type="InterPro" id="IPR036138">
    <property type="entry name" value="PBP_dimer_sf"/>
</dbReference>
<dbReference type="SUPFAM" id="SSF56519">
    <property type="entry name" value="Penicillin binding protein dimerisation domain"/>
    <property type="match status" value="1"/>
</dbReference>
<dbReference type="PANTHER" id="PTHR30627">
    <property type="entry name" value="PEPTIDOGLYCAN D,D-TRANSPEPTIDASE"/>
    <property type="match status" value="1"/>
</dbReference>
<dbReference type="Proteomes" id="UP000319040">
    <property type="component" value="Unassembled WGS sequence"/>
</dbReference>
<dbReference type="InterPro" id="IPR005543">
    <property type="entry name" value="PASTA_dom"/>
</dbReference>
<dbReference type="SUPFAM" id="SSF54184">
    <property type="entry name" value="Penicillin-binding protein 2x (pbp-2x), c-terminal domain"/>
    <property type="match status" value="1"/>
</dbReference>
<keyword evidence="3 4" id="KW-0472">Membrane</keyword>
<sequence length="702" mass="78591">MTIKRDITWRVGVIYLALVMLAAYVIVKVVYLQVAEGSEWRAMEAKMTSKEREIEANRGNILACDGRKLACSVPSYRLYMDVVADGLTDEVFYQNIDSLSYCLSVFFKDLSPKGYKRRLVEARRKKSRYFRIHNRRVSYTELKKIKQFPLFRLGKNKGGFIPEQLDMRKKPFGILASRVIGKLYEEKEKGGMIGLERAFNQELKGENGINTFTRISGRWVPEEVVSPQNGNDVMTSIDIEIQDVAENSLKQQLIKHNAHHGVAILMEVETGAIKAIVNLHRKSEGFYIEDYFNYAIGEATEPGSTFKLASMMAVLEDGLINLDDTIDTGNGVIKFYDRTMRDSHYGGFGKITYREVFEKSSNVGISKMIVDNYKSRPKRFIDRLYAMGLNKKHGLEIKGEDEPYIKYPGSDSWSGVSLPWISIGYESELTPLQTLAFYNAVANNGKMMKPYFVTGVYRHGELVKEYQPKVLNPSISSLSTIEKVHDLLVGVVERGTATNLKNNNYKIAGKTGTAQIAKGRDGYKNGGVEYQASFAGYFPADRPKYSCIVVVNGPSNNVYYGNVVAGSVFKQIADRVYATGFDMVQEYARREPGEGVLPYSKGGKKSDLLTVFDKLRVTVDGSEVESEWISTLAQEHKVSFSQKTFKNGLVPNVAGMGAKDAVTLLENAGLNVIVSGRGRVIEQSISPGSRLKRGVRIFIKLG</sequence>
<feature type="domain" description="PASTA" evidence="5">
    <location>
        <begin position="644"/>
        <end position="702"/>
    </location>
</feature>
<keyword evidence="4" id="KW-1133">Transmembrane helix</keyword>
<keyword evidence="7" id="KW-1185">Reference proteome</keyword>
<dbReference type="GO" id="GO:0005886">
    <property type="term" value="C:plasma membrane"/>
    <property type="evidence" value="ECO:0007669"/>
    <property type="project" value="TreeGrafter"/>
</dbReference>
<dbReference type="SMART" id="SM00740">
    <property type="entry name" value="PASTA"/>
    <property type="match status" value="1"/>
</dbReference>
<dbReference type="PANTHER" id="PTHR30627:SF1">
    <property type="entry name" value="PEPTIDOGLYCAN D,D-TRANSPEPTIDASE FTSI"/>
    <property type="match status" value="1"/>
</dbReference>
<dbReference type="CDD" id="cd06575">
    <property type="entry name" value="PASTA_Pbp2x-like_2"/>
    <property type="match status" value="1"/>
</dbReference>
<dbReference type="Pfam" id="PF03717">
    <property type="entry name" value="PBP_dimer"/>
    <property type="match status" value="1"/>
</dbReference>
<keyword evidence="2" id="KW-0121">Carboxypeptidase</keyword>
<evidence type="ECO:0000256" key="4">
    <source>
        <dbReference type="SAM" id="Phobius"/>
    </source>
</evidence>
<protein>
    <submittedName>
        <fullName evidence="6">Cell division protein FtsI (Penicillin-binding protein 3)</fullName>
    </submittedName>
</protein>
<keyword evidence="6" id="KW-0131">Cell cycle</keyword>
<dbReference type="Gene3D" id="3.30.10.20">
    <property type="match status" value="1"/>
</dbReference>
<dbReference type="InterPro" id="IPR001460">
    <property type="entry name" value="PCN-bd_Tpept"/>
</dbReference>
<dbReference type="InterPro" id="IPR050515">
    <property type="entry name" value="Beta-lactam/transpept"/>
</dbReference>
<dbReference type="Gene3D" id="3.40.710.10">
    <property type="entry name" value="DD-peptidase/beta-lactamase superfamily"/>
    <property type="match status" value="1"/>
</dbReference>
<keyword evidence="2" id="KW-0378">Hydrolase</keyword>
<gene>
    <name evidence="6" type="ORF">SAMN06265379_102378</name>
</gene>
<evidence type="ECO:0000256" key="3">
    <source>
        <dbReference type="ARBA" id="ARBA00023136"/>
    </source>
</evidence>
<feature type="transmembrane region" description="Helical" evidence="4">
    <location>
        <begin position="12"/>
        <end position="31"/>
    </location>
</feature>
<dbReference type="OrthoDB" id="9804124at2"/>
<comment type="subcellular location">
    <subcellularLocation>
        <location evidence="1">Membrane</location>
    </subcellularLocation>
</comment>
<dbReference type="InterPro" id="IPR012338">
    <property type="entry name" value="Beta-lactam/transpept-like"/>
</dbReference>
<organism evidence="6 7">
    <name type="scientific">Saccharicrinis carchari</name>
    <dbReference type="NCBI Taxonomy" id="1168039"/>
    <lineage>
        <taxon>Bacteria</taxon>
        <taxon>Pseudomonadati</taxon>
        <taxon>Bacteroidota</taxon>
        <taxon>Bacteroidia</taxon>
        <taxon>Marinilabiliales</taxon>
        <taxon>Marinilabiliaceae</taxon>
        <taxon>Saccharicrinis</taxon>
    </lineage>
</organism>
<keyword evidence="2" id="KW-0645">Protease</keyword>
<dbReference type="GO" id="GO:0008658">
    <property type="term" value="F:penicillin binding"/>
    <property type="evidence" value="ECO:0007669"/>
    <property type="project" value="InterPro"/>
</dbReference>
<dbReference type="Gene3D" id="3.90.1310.10">
    <property type="entry name" value="Penicillin-binding protein 2a (Domain 2)"/>
    <property type="match status" value="1"/>
</dbReference>
<dbReference type="GO" id="GO:0051301">
    <property type="term" value="P:cell division"/>
    <property type="evidence" value="ECO:0007669"/>
    <property type="project" value="UniProtKB-KW"/>
</dbReference>
<dbReference type="InterPro" id="IPR005311">
    <property type="entry name" value="PBP_dimer"/>
</dbReference>
<dbReference type="SUPFAM" id="SSF56601">
    <property type="entry name" value="beta-lactamase/transpeptidase-like"/>
    <property type="match status" value="1"/>
</dbReference>
<dbReference type="Gene3D" id="3.30.450.330">
    <property type="match status" value="1"/>
</dbReference>
<accession>A0A521C3Y3</accession>
<reference evidence="6 7" key="1">
    <citation type="submission" date="2017-05" db="EMBL/GenBank/DDBJ databases">
        <authorList>
            <person name="Varghese N."/>
            <person name="Submissions S."/>
        </authorList>
    </citation>
    <scope>NUCLEOTIDE SEQUENCE [LARGE SCALE GENOMIC DNA]</scope>
    <source>
        <strain evidence="6 7">DSM 27040</strain>
    </source>
</reference>
<dbReference type="GO" id="GO:0071555">
    <property type="term" value="P:cell wall organization"/>
    <property type="evidence" value="ECO:0007669"/>
    <property type="project" value="TreeGrafter"/>
</dbReference>
<evidence type="ECO:0000256" key="2">
    <source>
        <dbReference type="ARBA" id="ARBA00022645"/>
    </source>
</evidence>
<dbReference type="GO" id="GO:0004180">
    <property type="term" value="F:carboxypeptidase activity"/>
    <property type="evidence" value="ECO:0007669"/>
    <property type="project" value="UniProtKB-KW"/>
</dbReference>
<dbReference type="Pfam" id="PF00905">
    <property type="entry name" value="Transpeptidase"/>
    <property type="match status" value="1"/>
</dbReference>
<evidence type="ECO:0000259" key="5">
    <source>
        <dbReference type="PROSITE" id="PS51178"/>
    </source>
</evidence>
<evidence type="ECO:0000313" key="7">
    <source>
        <dbReference type="Proteomes" id="UP000319040"/>
    </source>
</evidence>
<name>A0A521C3Y3_SACCC</name>
<evidence type="ECO:0000313" key="6">
    <source>
        <dbReference type="EMBL" id="SMO54196.1"/>
    </source>
</evidence>
<keyword evidence="6" id="KW-0132">Cell division</keyword>
<evidence type="ECO:0000256" key="1">
    <source>
        <dbReference type="ARBA" id="ARBA00004370"/>
    </source>
</evidence>
<dbReference type="RefSeq" id="WP_142532666.1">
    <property type="nucleotide sequence ID" value="NZ_FXTB01000002.1"/>
</dbReference>
<dbReference type="Pfam" id="PF03793">
    <property type="entry name" value="PASTA"/>
    <property type="match status" value="1"/>
</dbReference>